<comment type="subunit">
    <text evidence="5">The complex is probably composed of two ATP-binding proteins, two transmembrane proteins and a solute-binding protein.</text>
</comment>
<dbReference type="InterPro" id="IPR017871">
    <property type="entry name" value="ABC_transporter-like_CS"/>
</dbReference>
<dbReference type="PROSITE" id="PS00211">
    <property type="entry name" value="ABC_TRANSPORTER_1"/>
    <property type="match status" value="1"/>
</dbReference>
<dbReference type="Gene3D" id="3.40.50.300">
    <property type="entry name" value="P-loop containing nucleotide triphosphate hydrolases"/>
    <property type="match status" value="1"/>
</dbReference>
<dbReference type="InterPro" id="IPR051921">
    <property type="entry name" value="ABC_osmolyte_uptake_ATP-bind"/>
</dbReference>
<dbReference type="InterPro" id="IPR005892">
    <property type="entry name" value="Gly-betaine_transp_ATP-bd"/>
</dbReference>
<dbReference type="GO" id="GO:0016887">
    <property type="term" value="F:ATP hydrolysis activity"/>
    <property type="evidence" value="ECO:0007669"/>
    <property type="project" value="UniProtKB-UniRule"/>
</dbReference>
<comment type="catalytic activity">
    <reaction evidence="5">
        <text>a quaternary ammonium(out) + ATP + H2O = a quaternary ammonium(in) + ADP + phosphate + H(+)</text>
        <dbReference type="Rhea" id="RHEA:11036"/>
        <dbReference type="ChEBI" id="CHEBI:15377"/>
        <dbReference type="ChEBI" id="CHEBI:15378"/>
        <dbReference type="ChEBI" id="CHEBI:30616"/>
        <dbReference type="ChEBI" id="CHEBI:35267"/>
        <dbReference type="ChEBI" id="CHEBI:43474"/>
        <dbReference type="ChEBI" id="CHEBI:456216"/>
    </reaction>
</comment>
<dbReference type="PATRIC" id="fig|1042209.11.peg.3695"/>
<dbReference type="PANTHER" id="PTHR43869:SF1">
    <property type="entry name" value="GLYCINE BETAINE_PROLINE BETAINE TRANSPORT SYSTEM ATP-BINDING PROTEIN PROV"/>
    <property type="match status" value="1"/>
</dbReference>
<keyword evidence="5" id="KW-1003">Cell membrane</keyword>
<dbReference type="HOGENOM" id="CLU_000604_2_2_6"/>
<dbReference type="PANTHER" id="PTHR43869">
    <property type="entry name" value="GLYCINE BETAINE/PROLINE BETAINE TRANSPORT SYSTEM ATP-BINDING PROTEIN PROV"/>
    <property type="match status" value="1"/>
</dbReference>
<dbReference type="SMART" id="SM00382">
    <property type="entry name" value="AAA"/>
    <property type="match status" value="1"/>
</dbReference>
<dbReference type="GO" id="GO:0005524">
    <property type="term" value="F:ATP binding"/>
    <property type="evidence" value="ECO:0007669"/>
    <property type="project" value="UniProtKB-UniRule"/>
</dbReference>
<dbReference type="EC" id="7.6.2.9" evidence="5"/>
<dbReference type="SUPFAM" id="SSF52540">
    <property type="entry name" value="P-loop containing nucleoside triphosphate hydrolases"/>
    <property type="match status" value="1"/>
</dbReference>
<evidence type="ECO:0000256" key="5">
    <source>
        <dbReference type="RuleBase" id="RU369116"/>
    </source>
</evidence>
<dbReference type="RefSeq" id="WP_019690403.1">
    <property type="nucleotide sequence ID" value="NZ_AFOY02000015.1"/>
</dbReference>
<accession>A0A010RLB7</accession>
<keyword evidence="3 5" id="KW-0547">Nucleotide-binding</keyword>
<dbReference type="NCBIfam" id="TIGR01186">
    <property type="entry name" value="proV"/>
    <property type="match status" value="1"/>
</dbReference>
<evidence type="ECO:0000313" key="7">
    <source>
        <dbReference type="EMBL" id="EXF93351.1"/>
    </source>
</evidence>
<dbReference type="GO" id="GO:0015418">
    <property type="term" value="F:ABC-type quaternary ammonium compound transporting activity"/>
    <property type="evidence" value="ECO:0007669"/>
    <property type="project" value="UniProtKB-EC"/>
</dbReference>
<dbReference type="GO" id="GO:0005886">
    <property type="term" value="C:plasma membrane"/>
    <property type="evidence" value="ECO:0007669"/>
    <property type="project" value="UniProtKB-SubCell"/>
</dbReference>
<dbReference type="PROSITE" id="PS50893">
    <property type="entry name" value="ABC_TRANSPORTER_2"/>
    <property type="match status" value="1"/>
</dbReference>
<keyword evidence="5" id="KW-0997">Cell inner membrane</keyword>
<dbReference type="GO" id="GO:0006970">
    <property type="term" value="P:response to osmotic stress"/>
    <property type="evidence" value="ECO:0007669"/>
    <property type="project" value="UniProtKB-ARBA"/>
</dbReference>
<evidence type="ECO:0000256" key="2">
    <source>
        <dbReference type="ARBA" id="ARBA00022448"/>
    </source>
</evidence>
<dbReference type="GO" id="GO:0031460">
    <property type="term" value="P:glycine betaine transport"/>
    <property type="evidence" value="ECO:0007669"/>
    <property type="project" value="InterPro"/>
</dbReference>
<dbReference type="InterPro" id="IPR003593">
    <property type="entry name" value="AAA+_ATPase"/>
</dbReference>
<dbReference type="Proteomes" id="UP000022611">
    <property type="component" value="Unassembled WGS sequence"/>
</dbReference>
<keyword evidence="4 5" id="KW-0067">ATP-binding</keyword>
<keyword evidence="2 5" id="KW-0813">Transport</keyword>
<dbReference type="OrthoDB" id="9802264at2"/>
<dbReference type="GO" id="GO:0006865">
    <property type="term" value="P:amino acid transport"/>
    <property type="evidence" value="ECO:0007669"/>
    <property type="project" value="UniProtKB-UniRule"/>
</dbReference>
<gene>
    <name evidence="7" type="ORF">HK44_006590</name>
</gene>
<evidence type="ECO:0000259" key="6">
    <source>
        <dbReference type="PROSITE" id="PS50893"/>
    </source>
</evidence>
<proteinExistence type="inferred from homology"/>
<dbReference type="InterPro" id="IPR003439">
    <property type="entry name" value="ABC_transporter-like_ATP-bd"/>
</dbReference>
<evidence type="ECO:0000313" key="8">
    <source>
        <dbReference type="Proteomes" id="UP000022611"/>
    </source>
</evidence>
<feature type="domain" description="ABC transporter" evidence="6">
    <location>
        <begin position="8"/>
        <end position="268"/>
    </location>
</feature>
<dbReference type="FunFam" id="3.40.50.300:FF:000201">
    <property type="entry name" value="Glycine betaine/L-proline ABC transporter ATP-binding protein"/>
    <property type="match status" value="1"/>
</dbReference>
<dbReference type="eggNOG" id="COG4175">
    <property type="taxonomic scope" value="Bacteria"/>
</dbReference>
<dbReference type="InterPro" id="IPR027417">
    <property type="entry name" value="P-loop_NTPase"/>
</dbReference>
<comment type="similarity">
    <text evidence="1 5">Belongs to the ABC transporter superfamily.</text>
</comment>
<sequence length="345" mass="37967">MSLGDEILSVKNIYKVFGPQPKLAMEMLARGADKNEIFSKTGQVVGVFDASFSVKRGEIFVIMGLSGSGKSTMVRLFNRLIEPTSGTIHLNGQEITGLSDADLLSVRRKDMSMVFQSFALMPHMSVIDNVAFGLEISGVEESERHKRALEALKQVGLDGHAYSYPHQLSGGMQQRVGLARALANDPAILLMDEAFSALDPLIRHEMQGELIRLQAEQHRTIIFISHDIDEAIRIGHRIAIMEGGRVVQIGTPQELLCNPANDYVRAFFKGFDASKILKAGDVAKICAEHPYAMDQSTPTLRDDVLLQDVFHIVADAVNPVAVLDRQGVFKGTISKSLLLQTMSRH</sequence>
<dbReference type="CDD" id="cd03294">
    <property type="entry name" value="ABC_Pro_Gly_Betaine"/>
    <property type="match status" value="1"/>
</dbReference>
<reference evidence="7 8" key="1">
    <citation type="journal article" date="2011" name="J. Bacteriol.">
        <title>Draft genome sequence of the polycyclic aromatic hydrocarbon-degrading, genetically engineered bioluminescent bioreporter Pseudomonas fluorescens HK44.</title>
        <authorList>
            <person name="Chauhan A."/>
            <person name="Layton A.C."/>
            <person name="Williams D.E."/>
            <person name="Smartt A.E."/>
            <person name="Ripp S."/>
            <person name="Karpinets T.V."/>
            <person name="Brown S.D."/>
            <person name="Sayler G.S."/>
        </authorList>
    </citation>
    <scope>NUCLEOTIDE SEQUENCE [LARGE SCALE GENOMIC DNA]</scope>
    <source>
        <strain evidence="7 8">HK44</strain>
    </source>
</reference>
<comment type="caution">
    <text evidence="7">The sequence shown here is derived from an EMBL/GenBank/DDBJ whole genome shotgun (WGS) entry which is preliminary data.</text>
</comment>
<comment type="subcellular location">
    <subcellularLocation>
        <location evidence="5">Cell inner membrane</location>
        <topology evidence="5">Peripheral membrane protein</topology>
    </subcellularLocation>
</comment>
<evidence type="ECO:0000256" key="4">
    <source>
        <dbReference type="ARBA" id="ARBA00022840"/>
    </source>
</evidence>
<evidence type="ECO:0000256" key="1">
    <source>
        <dbReference type="ARBA" id="ARBA00005417"/>
    </source>
</evidence>
<name>A0A010RLB7_PSEFL</name>
<evidence type="ECO:0000256" key="3">
    <source>
        <dbReference type="ARBA" id="ARBA00022741"/>
    </source>
</evidence>
<keyword evidence="5" id="KW-0472">Membrane</keyword>
<dbReference type="EMBL" id="AFOY02000015">
    <property type="protein sequence ID" value="EXF93351.1"/>
    <property type="molecule type" value="Genomic_DNA"/>
</dbReference>
<protein>
    <recommendedName>
        <fullName evidence="5">Quaternary amine transport ATP-binding protein</fullName>
        <ecNumber evidence="5">7.6.2.9</ecNumber>
    </recommendedName>
</protein>
<dbReference type="Pfam" id="PF00005">
    <property type="entry name" value="ABC_tran"/>
    <property type="match status" value="1"/>
</dbReference>
<organism evidence="7 8">
    <name type="scientific">Pseudomonas fluorescens HK44</name>
    <dbReference type="NCBI Taxonomy" id="1042209"/>
    <lineage>
        <taxon>Bacteria</taxon>
        <taxon>Pseudomonadati</taxon>
        <taxon>Pseudomonadota</taxon>
        <taxon>Gammaproteobacteria</taxon>
        <taxon>Pseudomonadales</taxon>
        <taxon>Pseudomonadaceae</taxon>
        <taxon>Pseudomonas</taxon>
    </lineage>
</organism>
<dbReference type="AlphaFoldDB" id="A0A010RLB7"/>